<sequence length="102" mass="11090">MTERYVNDDEFGRDKAVTGPFWRCIILLDGAVDVAVGDNEETTLDLVVTRVVDAIVAENGKPAPGTMGEDGRRMLIRTTIRQARQIKFPSALPGSDGEPKSA</sequence>
<accession>A0A1D1UWG9</accession>
<evidence type="ECO:0000313" key="2">
    <source>
        <dbReference type="Proteomes" id="UP000186922"/>
    </source>
</evidence>
<protein>
    <submittedName>
        <fullName evidence="1">Uncharacterized protein</fullName>
    </submittedName>
</protein>
<gene>
    <name evidence="1" type="primary">RvY_03814-1</name>
    <name evidence="1" type="synonym">RvY_03814.1</name>
    <name evidence="1" type="ORF">RvY_03814</name>
</gene>
<dbReference type="EMBL" id="BDGG01000002">
    <property type="protein sequence ID" value="GAU91587.1"/>
    <property type="molecule type" value="Genomic_DNA"/>
</dbReference>
<dbReference type="Proteomes" id="UP000186922">
    <property type="component" value="Unassembled WGS sequence"/>
</dbReference>
<evidence type="ECO:0000313" key="1">
    <source>
        <dbReference type="EMBL" id="GAU91587.1"/>
    </source>
</evidence>
<comment type="caution">
    <text evidence="1">The sequence shown here is derived from an EMBL/GenBank/DDBJ whole genome shotgun (WGS) entry which is preliminary data.</text>
</comment>
<name>A0A1D1UWG9_RAMVA</name>
<reference evidence="1 2" key="1">
    <citation type="journal article" date="2016" name="Nat. Commun.">
        <title>Extremotolerant tardigrade genome and improved radiotolerance of human cultured cells by tardigrade-unique protein.</title>
        <authorList>
            <person name="Hashimoto T."/>
            <person name="Horikawa D.D."/>
            <person name="Saito Y."/>
            <person name="Kuwahara H."/>
            <person name="Kozuka-Hata H."/>
            <person name="Shin-I T."/>
            <person name="Minakuchi Y."/>
            <person name="Ohishi K."/>
            <person name="Motoyama A."/>
            <person name="Aizu T."/>
            <person name="Enomoto A."/>
            <person name="Kondo K."/>
            <person name="Tanaka S."/>
            <person name="Hara Y."/>
            <person name="Koshikawa S."/>
            <person name="Sagara H."/>
            <person name="Miura T."/>
            <person name="Yokobori S."/>
            <person name="Miyagawa K."/>
            <person name="Suzuki Y."/>
            <person name="Kubo T."/>
            <person name="Oyama M."/>
            <person name="Kohara Y."/>
            <person name="Fujiyama A."/>
            <person name="Arakawa K."/>
            <person name="Katayama T."/>
            <person name="Toyoda A."/>
            <person name="Kunieda T."/>
        </authorList>
    </citation>
    <scope>NUCLEOTIDE SEQUENCE [LARGE SCALE GENOMIC DNA]</scope>
    <source>
        <strain evidence="1 2">YOKOZUNA-1</strain>
    </source>
</reference>
<keyword evidence="2" id="KW-1185">Reference proteome</keyword>
<proteinExistence type="predicted"/>
<dbReference type="AlphaFoldDB" id="A0A1D1UWG9"/>
<organism evidence="1 2">
    <name type="scientific">Ramazzottius varieornatus</name>
    <name type="common">Water bear</name>
    <name type="synonym">Tardigrade</name>
    <dbReference type="NCBI Taxonomy" id="947166"/>
    <lineage>
        <taxon>Eukaryota</taxon>
        <taxon>Metazoa</taxon>
        <taxon>Ecdysozoa</taxon>
        <taxon>Tardigrada</taxon>
        <taxon>Eutardigrada</taxon>
        <taxon>Parachela</taxon>
        <taxon>Hypsibioidea</taxon>
        <taxon>Ramazzottiidae</taxon>
        <taxon>Ramazzottius</taxon>
    </lineage>
</organism>